<dbReference type="RefSeq" id="WP_101541340.1">
    <property type="nucleotide sequence ID" value="NZ_JASODL010000001.1"/>
</dbReference>
<feature type="transmembrane region" description="Helical" evidence="2">
    <location>
        <begin position="259"/>
        <end position="284"/>
    </location>
</feature>
<feature type="transmembrane region" description="Helical" evidence="2">
    <location>
        <begin position="39"/>
        <end position="61"/>
    </location>
</feature>
<feature type="transmembrane region" description="Helical" evidence="2">
    <location>
        <begin position="669"/>
        <end position="687"/>
    </location>
</feature>
<keyword evidence="2" id="KW-0812">Transmembrane</keyword>
<evidence type="ECO:0000313" key="4">
    <source>
        <dbReference type="Proteomes" id="UP000242263"/>
    </source>
</evidence>
<evidence type="ECO:0000256" key="1">
    <source>
        <dbReference type="SAM" id="MobiDB-lite"/>
    </source>
</evidence>
<gene>
    <name evidence="3" type="ORF">CYJ32_03520</name>
</gene>
<protein>
    <recommendedName>
        <fullName evidence="5">Glycosyltransferase</fullName>
    </recommendedName>
</protein>
<comment type="caution">
    <text evidence="3">The sequence shown here is derived from an EMBL/GenBank/DDBJ whole genome shotgun (WGS) entry which is preliminary data.</text>
</comment>
<feature type="compositionally biased region" description="Low complexity" evidence="1">
    <location>
        <begin position="125"/>
        <end position="134"/>
    </location>
</feature>
<keyword evidence="2" id="KW-0472">Membrane</keyword>
<name>A0A2I1M5Q7_9BIFI</name>
<sequence length="747" mass="83002">MAWASFLDSNLAGNEHSEPHKGNKTSVWERCMRSAGIRFFVLALLIIFSLELTLFNLGSWLSPSSAQQQTCTFTSSCSFSAHNLQISSRSGQPRVLVKNVDSSLSIPVRANTRIRTLEFAPVSETKTSEATSSTQNDTSAPNTSADTTTPQAPASNFFTRVTIGSQQITLRADRPTFAFLNKETSDAIAREGAVTVRFVEGSSTRVNLASVTLNAHKPLRINLLRVCVLLLIAGFLWAMRPRSRVHSIKLNSQSRAQRLTFWACFGVPLIVLGIIVVAIAGVFVGTDQWWDRGNYIYSYHHYILVAQSLLEGHAWLNIPVDPIFDALSNPYNPQLRNTALAQGASIYWDYAFYNHHWYSYFGMLPSALIYIPFHLLTGRWPSIMAVVIPLLMLTVLLLCGIVVRLLERYFPHTTVGTAIIAMTTVFIGTNIISLIVVTNLYIMAFASGLCISSLGVFIWMKVSPDASARSNMWRMILGSLCIALSTSCRPTFIFIAILVAPVFLELVWKKPLRTVLDATAVNIAAAFAGLAPALWYNWWRFGSITDFGAAYQITVADMRHLHVPALSLLQGVSIYLFRPLEASANPPFIEAPFVSTATWIHHESIIGGFFIFAPLVLLSLFSLMFREVRSRLHKNFVWLYCVLGVVIGLFLCVFVTRSGGIAWRYFVDFSWAFVFASLPAFSAVMDYAASVRNTWRGKLVYSTVSIIALYQILILLASIMVPNRFASFTQYAPAVYSSVVDALTILG</sequence>
<feature type="transmembrane region" description="Helical" evidence="2">
    <location>
        <begin position="515"/>
        <end position="536"/>
    </location>
</feature>
<reference evidence="3 4" key="1">
    <citation type="submission" date="2017-12" db="EMBL/GenBank/DDBJ databases">
        <title>Phylogenetic diversity of female urinary microbiome.</title>
        <authorList>
            <person name="Thomas-White K."/>
            <person name="Wolfe A.J."/>
        </authorList>
    </citation>
    <scope>NUCLEOTIDE SEQUENCE [LARGE SCALE GENOMIC DNA]</scope>
    <source>
        <strain evidence="3 4">UMB0064</strain>
    </source>
</reference>
<evidence type="ECO:0000256" key="2">
    <source>
        <dbReference type="SAM" id="Phobius"/>
    </source>
</evidence>
<evidence type="ECO:0000313" key="3">
    <source>
        <dbReference type="EMBL" id="PKZ15455.1"/>
    </source>
</evidence>
<feature type="transmembrane region" description="Helical" evidence="2">
    <location>
        <begin position="699"/>
        <end position="721"/>
    </location>
</feature>
<feature type="transmembrane region" description="Helical" evidence="2">
    <location>
        <begin position="472"/>
        <end position="503"/>
    </location>
</feature>
<feature type="transmembrane region" description="Helical" evidence="2">
    <location>
        <begin position="605"/>
        <end position="625"/>
    </location>
</feature>
<feature type="region of interest" description="Disordered" evidence="1">
    <location>
        <begin position="125"/>
        <end position="153"/>
    </location>
</feature>
<accession>A0A2I1M5Q7</accession>
<feature type="transmembrane region" description="Helical" evidence="2">
    <location>
        <begin position="357"/>
        <end position="376"/>
    </location>
</feature>
<feature type="transmembrane region" description="Helical" evidence="2">
    <location>
        <begin position="637"/>
        <end position="657"/>
    </location>
</feature>
<feature type="transmembrane region" description="Helical" evidence="2">
    <location>
        <begin position="383"/>
        <end position="403"/>
    </location>
</feature>
<dbReference type="Proteomes" id="UP000242263">
    <property type="component" value="Unassembled WGS sequence"/>
</dbReference>
<dbReference type="EMBL" id="PKGU01000002">
    <property type="protein sequence ID" value="PKZ15455.1"/>
    <property type="molecule type" value="Genomic_DNA"/>
</dbReference>
<evidence type="ECO:0008006" key="5">
    <source>
        <dbReference type="Google" id="ProtNLM"/>
    </source>
</evidence>
<feature type="transmembrane region" description="Helical" evidence="2">
    <location>
        <begin position="219"/>
        <end position="238"/>
    </location>
</feature>
<feature type="transmembrane region" description="Helical" evidence="2">
    <location>
        <begin position="440"/>
        <end position="460"/>
    </location>
</feature>
<proteinExistence type="predicted"/>
<keyword evidence="2" id="KW-1133">Transmembrane helix</keyword>
<feature type="transmembrane region" description="Helical" evidence="2">
    <location>
        <begin position="409"/>
        <end position="428"/>
    </location>
</feature>
<organism evidence="3 4">
    <name type="scientific">Alloscardovia omnicolens</name>
    <dbReference type="NCBI Taxonomy" id="419015"/>
    <lineage>
        <taxon>Bacteria</taxon>
        <taxon>Bacillati</taxon>
        <taxon>Actinomycetota</taxon>
        <taxon>Actinomycetes</taxon>
        <taxon>Bifidobacteriales</taxon>
        <taxon>Bifidobacteriaceae</taxon>
        <taxon>Alloscardovia</taxon>
    </lineage>
</organism>
<feature type="compositionally biased region" description="Polar residues" evidence="1">
    <location>
        <begin position="135"/>
        <end position="153"/>
    </location>
</feature>
<dbReference type="AlphaFoldDB" id="A0A2I1M5Q7"/>